<evidence type="ECO:0000313" key="8">
    <source>
        <dbReference type="Proteomes" id="UP000676565"/>
    </source>
</evidence>
<evidence type="ECO:0000256" key="2">
    <source>
        <dbReference type="ARBA" id="ARBA00022964"/>
    </source>
</evidence>
<accession>A0ABS5BUS5</accession>
<comment type="caution">
    <text evidence="7">The sequence shown here is derived from an EMBL/GenBank/DDBJ whole genome shotgun (WGS) entry which is preliminary data.</text>
</comment>
<dbReference type="EC" id="1.13.11.5" evidence="7"/>
<feature type="region of interest" description="Disordered" evidence="5">
    <location>
        <begin position="1"/>
        <end position="23"/>
    </location>
</feature>
<dbReference type="GO" id="GO:0004411">
    <property type="term" value="F:homogentisate 1,2-dioxygenase activity"/>
    <property type="evidence" value="ECO:0007669"/>
    <property type="project" value="UniProtKB-EC"/>
</dbReference>
<dbReference type="InterPro" id="IPR005708">
    <property type="entry name" value="Homogentis_dOase"/>
</dbReference>
<keyword evidence="4" id="KW-0408">Iron</keyword>
<evidence type="ECO:0000256" key="1">
    <source>
        <dbReference type="ARBA" id="ARBA00022723"/>
    </source>
</evidence>
<evidence type="ECO:0000313" key="7">
    <source>
        <dbReference type="EMBL" id="MBP3957192.1"/>
    </source>
</evidence>
<evidence type="ECO:0000256" key="3">
    <source>
        <dbReference type="ARBA" id="ARBA00023002"/>
    </source>
</evidence>
<name>A0ABS5BUS5_9BACT</name>
<dbReference type="RefSeq" id="WP_210656017.1">
    <property type="nucleotide sequence ID" value="NZ_JAGKQQ010000001.1"/>
</dbReference>
<proteinExistence type="predicted"/>
<keyword evidence="8" id="KW-1185">Reference proteome</keyword>
<gene>
    <name evidence="7" type="ORF">J8F10_18175</name>
</gene>
<protein>
    <submittedName>
        <fullName evidence="7">Homogentisate 1,2-dioxygenase</fullName>
        <ecNumber evidence="7">1.13.11.5</ecNumber>
    </submittedName>
</protein>
<evidence type="ECO:0000259" key="6">
    <source>
        <dbReference type="Pfam" id="PF20510"/>
    </source>
</evidence>
<evidence type="ECO:0000256" key="4">
    <source>
        <dbReference type="ARBA" id="ARBA00023004"/>
    </source>
</evidence>
<keyword evidence="2" id="KW-0223">Dioxygenase</keyword>
<dbReference type="PANTHER" id="PTHR11056:SF0">
    <property type="entry name" value="HOMOGENTISATE 1,2-DIOXYGENASE"/>
    <property type="match status" value="1"/>
</dbReference>
<dbReference type="Pfam" id="PF20510">
    <property type="entry name" value="HgmA_N"/>
    <property type="match status" value="1"/>
</dbReference>
<evidence type="ECO:0000256" key="5">
    <source>
        <dbReference type="SAM" id="MobiDB-lite"/>
    </source>
</evidence>
<keyword evidence="3 7" id="KW-0560">Oxidoreductase</keyword>
<dbReference type="InterPro" id="IPR046452">
    <property type="entry name" value="HgmA_N"/>
</dbReference>
<dbReference type="SUPFAM" id="SSF51182">
    <property type="entry name" value="RmlC-like cupins"/>
    <property type="match status" value="1"/>
</dbReference>
<keyword evidence="1" id="KW-0479">Metal-binding</keyword>
<dbReference type="PANTHER" id="PTHR11056">
    <property type="entry name" value="HOMOGENTISATE 1,2-DIOXYGENASE"/>
    <property type="match status" value="1"/>
</dbReference>
<dbReference type="Proteomes" id="UP000676565">
    <property type="component" value="Unassembled WGS sequence"/>
</dbReference>
<reference evidence="7 8" key="1">
    <citation type="submission" date="2021-04" db="EMBL/GenBank/DDBJ databases">
        <authorList>
            <person name="Ivanova A."/>
        </authorList>
    </citation>
    <scope>NUCLEOTIDE SEQUENCE [LARGE SCALE GENOMIC DNA]</scope>
    <source>
        <strain evidence="7 8">G18</strain>
    </source>
</reference>
<dbReference type="InterPro" id="IPR011051">
    <property type="entry name" value="RmlC_Cupin_sf"/>
</dbReference>
<dbReference type="EMBL" id="JAGKQQ010000001">
    <property type="protein sequence ID" value="MBP3957192.1"/>
    <property type="molecule type" value="Genomic_DNA"/>
</dbReference>
<organism evidence="7 8">
    <name type="scientific">Gemmata palustris</name>
    <dbReference type="NCBI Taxonomy" id="2822762"/>
    <lineage>
        <taxon>Bacteria</taxon>
        <taxon>Pseudomonadati</taxon>
        <taxon>Planctomycetota</taxon>
        <taxon>Planctomycetia</taxon>
        <taxon>Gemmatales</taxon>
        <taxon>Gemmataceae</taxon>
        <taxon>Gemmata</taxon>
    </lineage>
</organism>
<feature type="domain" description="Homogentisate 1,2-dioxygenase N-terminal" evidence="6">
    <location>
        <begin position="116"/>
        <end position="255"/>
    </location>
</feature>
<sequence>MPHYLSRGSVPKKRHTAHRTSPGFKSEGIYYEEVITTQGFSRAHSIAYHLKPPTRVKHIEPAGTIAVDVAEQAVLRHHHLKSGTMPTKGDPVTGRVPMFTNADVTMWRCRPAQPQAELYRNALADEVIFVHKGAGRLLTAFGVLPFKPFDYVVIPRCTTYKFDFDPGTQPDLLVVESAGQVSVPAKYLNHDGQLRLGAPYSERDLHGPTDLFVLDEEKDTPVVIKDGPRLSRYVLASHPFDVIGWDGQVYPFTFNADDFEPITGTIHQPPPIHLTFETPGFVLCTFAPRMLDTHPDAIKVPYAHSNVESDEVLYYVRGKFGSRRGVEEASFTLHPHGIPHGPHPGTIVASRDVKWTDELAVMVDTFRPLFVTKQSLELDDPKYPYSWLD</sequence>